<dbReference type="Pfam" id="PF16655">
    <property type="entry name" value="PhoD_N"/>
    <property type="match status" value="1"/>
</dbReference>
<evidence type="ECO:0000256" key="2">
    <source>
        <dbReference type="SAM" id="MobiDB-lite"/>
    </source>
</evidence>
<evidence type="ECO:0000259" key="4">
    <source>
        <dbReference type="Pfam" id="PF16655"/>
    </source>
</evidence>
<accession>A0A3B0SJ24</accession>
<dbReference type="CDD" id="cd07389">
    <property type="entry name" value="MPP_PhoD"/>
    <property type="match status" value="1"/>
</dbReference>
<gene>
    <name evidence="5" type="ORF">MNBD_ALPHA05-836</name>
</gene>
<feature type="region of interest" description="Disordered" evidence="2">
    <location>
        <begin position="25"/>
        <end position="45"/>
    </location>
</feature>
<name>A0A3B0SJ24_9ZZZZ</name>
<dbReference type="AlphaFoldDB" id="A0A3B0SJ24"/>
<dbReference type="PROSITE" id="PS51257">
    <property type="entry name" value="PROKAR_LIPOPROTEIN"/>
    <property type="match status" value="1"/>
</dbReference>
<evidence type="ECO:0000256" key="1">
    <source>
        <dbReference type="ARBA" id="ARBA00022729"/>
    </source>
</evidence>
<dbReference type="Gene3D" id="2.60.40.380">
    <property type="entry name" value="Purple acid phosphatase-like, N-terminal"/>
    <property type="match status" value="1"/>
</dbReference>
<dbReference type="Gene3D" id="3.60.21.70">
    <property type="entry name" value="PhoD-like phosphatase"/>
    <property type="match status" value="1"/>
</dbReference>
<dbReference type="SUPFAM" id="SSF56300">
    <property type="entry name" value="Metallo-dependent phosphatases"/>
    <property type="match status" value="1"/>
</dbReference>
<proteinExistence type="predicted"/>
<keyword evidence="1" id="KW-0732">Signal</keyword>
<dbReference type="InterPro" id="IPR008963">
    <property type="entry name" value="Purple_acid_Pase-like_N"/>
</dbReference>
<evidence type="ECO:0000313" key="5">
    <source>
        <dbReference type="EMBL" id="VAW00947.1"/>
    </source>
</evidence>
<feature type="domain" description="PhoD-like phosphatase metallophosphatase" evidence="3">
    <location>
        <begin position="145"/>
        <end position="530"/>
    </location>
</feature>
<sequence>MTKITRRNALISGLAVSAASCAKEPVATPQDSPDQSAGGVFAHGVASGDPGPDSAVIWTRLSQDAPAPGSSTTVNWELAADNGFTEIIAKGETLTGASRDWTVKTLLTDLEPGTVYYYRFRSGDQTSPVGRTRTLPAGKIDSARFAVLSCTNFPFGYFNVYDQIAQRDDIDAVIHLGDYIYEYGRDGYGGETGAALGREHEPAHEAITLDDYRRRHAQYKADSSSQAMHAAHAMIAIWDDHEISNNSWKDGAENHQPETEGEWAVRRRAALQAYYEWMPVREPAGAPEAFFRSYSYGDLLTVCAIETRLMARARGFEYGEIVRNLKTSDDVAHFKTEILWDQSREMLGRAQTDYLARTIRQSVDAGQPWRLIANQIIMAKVMTPDINPYMTEEDIDALQATWDQGRAFVEISRLGLPTNFDAWDGYPAARERFYEMVSEAGGDGMIVVTGDTHTWWANDLTDRNGEHRGVELGAHSVTSPSPYSKDFLGGKGSEYTALTISENDDVRYLSGEDHGYIDLEIGRESAKARFMAVDTVESREYNTVEKIAFTINRADGAAKFSDS</sequence>
<dbReference type="PANTHER" id="PTHR43606">
    <property type="entry name" value="PHOSPHATASE, PUTATIVE (AFU_ORTHOLOGUE AFUA_6G08710)-RELATED"/>
    <property type="match status" value="1"/>
</dbReference>
<dbReference type="InterPro" id="IPR038607">
    <property type="entry name" value="PhoD-like_sf"/>
</dbReference>
<feature type="domain" description="Phospholipase D N-terminal" evidence="4">
    <location>
        <begin position="43"/>
        <end position="134"/>
    </location>
</feature>
<dbReference type="InterPro" id="IPR032093">
    <property type="entry name" value="PhoD_N"/>
</dbReference>
<dbReference type="EMBL" id="UOEH01000322">
    <property type="protein sequence ID" value="VAW00947.1"/>
    <property type="molecule type" value="Genomic_DNA"/>
</dbReference>
<evidence type="ECO:0000259" key="3">
    <source>
        <dbReference type="Pfam" id="PF09423"/>
    </source>
</evidence>
<dbReference type="GO" id="GO:0046872">
    <property type="term" value="F:metal ion binding"/>
    <property type="evidence" value="ECO:0007669"/>
    <property type="project" value="InterPro"/>
</dbReference>
<dbReference type="InterPro" id="IPR052900">
    <property type="entry name" value="Phospholipid_Metab_Enz"/>
</dbReference>
<organism evidence="5">
    <name type="scientific">hydrothermal vent metagenome</name>
    <dbReference type="NCBI Taxonomy" id="652676"/>
    <lineage>
        <taxon>unclassified sequences</taxon>
        <taxon>metagenomes</taxon>
        <taxon>ecological metagenomes</taxon>
    </lineage>
</organism>
<dbReference type="PANTHER" id="PTHR43606:SF2">
    <property type="entry name" value="ALKALINE PHOSPHATASE FAMILY PROTEIN (AFU_ORTHOLOGUE AFUA_5G03860)"/>
    <property type="match status" value="1"/>
</dbReference>
<reference evidence="5" key="1">
    <citation type="submission" date="2018-06" db="EMBL/GenBank/DDBJ databases">
        <authorList>
            <person name="Zhirakovskaya E."/>
        </authorList>
    </citation>
    <scope>NUCLEOTIDE SEQUENCE</scope>
</reference>
<dbReference type="GO" id="GO:0003993">
    <property type="term" value="F:acid phosphatase activity"/>
    <property type="evidence" value="ECO:0007669"/>
    <property type="project" value="InterPro"/>
</dbReference>
<dbReference type="InterPro" id="IPR029052">
    <property type="entry name" value="Metallo-depent_PP-like"/>
</dbReference>
<dbReference type="Pfam" id="PF09423">
    <property type="entry name" value="PhoD"/>
    <property type="match status" value="1"/>
</dbReference>
<dbReference type="SUPFAM" id="SSF49363">
    <property type="entry name" value="Purple acid phosphatase, N-terminal domain"/>
    <property type="match status" value="1"/>
</dbReference>
<protein>
    <submittedName>
        <fullName evidence="5">Phosphodiesterase/alkaline phosphatase D</fullName>
    </submittedName>
</protein>
<dbReference type="InterPro" id="IPR018946">
    <property type="entry name" value="PhoD-like_MPP"/>
</dbReference>